<protein>
    <submittedName>
        <fullName evidence="1">Uncharacterized protein</fullName>
    </submittedName>
</protein>
<reference evidence="1" key="2">
    <citation type="journal article" date="2015" name="Fish Shellfish Immunol.">
        <title>Early steps in the European eel (Anguilla anguilla)-Vibrio vulnificus interaction in the gills: Role of the RtxA13 toxin.</title>
        <authorList>
            <person name="Callol A."/>
            <person name="Pajuelo D."/>
            <person name="Ebbesson L."/>
            <person name="Teles M."/>
            <person name="MacKenzie S."/>
            <person name="Amaro C."/>
        </authorList>
    </citation>
    <scope>NUCLEOTIDE SEQUENCE</scope>
</reference>
<dbReference type="EMBL" id="GBXM01032671">
    <property type="protein sequence ID" value="JAH75906.1"/>
    <property type="molecule type" value="Transcribed_RNA"/>
</dbReference>
<evidence type="ECO:0000313" key="1">
    <source>
        <dbReference type="EMBL" id="JAH75906.1"/>
    </source>
</evidence>
<sequence length="54" mass="6327">MIVPDVICFYHTSFGLQPFQCFILQIFLSPILKSKIIKQWQLKACFCEDLCSQI</sequence>
<organism evidence="1">
    <name type="scientific">Anguilla anguilla</name>
    <name type="common">European freshwater eel</name>
    <name type="synonym">Muraena anguilla</name>
    <dbReference type="NCBI Taxonomy" id="7936"/>
    <lineage>
        <taxon>Eukaryota</taxon>
        <taxon>Metazoa</taxon>
        <taxon>Chordata</taxon>
        <taxon>Craniata</taxon>
        <taxon>Vertebrata</taxon>
        <taxon>Euteleostomi</taxon>
        <taxon>Actinopterygii</taxon>
        <taxon>Neopterygii</taxon>
        <taxon>Teleostei</taxon>
        <taxon>Anguilliformes</taxon>
        <taxon>Anguillidae</taxon>
        <taxon>Anguilla</taxon>
    </lineage>
</organism>
<reference evidence="1" key="1">
    <citation type="submission" date="2014-11" db="EMBL/GenBank/DDBJ databases">
        <authorList>
            <person name="Amaro Gonzalez C."/>
        </authorList>
    </citation>
    <scope>NUCLEOTIDE SEQUENCE</scope>
</reference>
<dbReference type="AlphaFoldDB" id="A0A0E9VD26"/>
<accession>A0A0E9VD26</accession>
<name>A0A0E9VD26_ANGAN</name>
<proteinExistence type="predicted"/>